<sequence length="455" mass="50666">MDELSLILNSSEAHIAVVTETWFSEDLPAEATSIEGYSVFRRDRPNKRGGGVAVFVNNSITAKPLNLVPAGLECLWIQLRPHWLPRSVSSIALCAVYHPPNSSRDDDLLDFLSDSIDDVRRQYPGVGVVVLGDLNRLDVSAICSEHSLKPVVTVPSRENAILDQVLASDAFAQCYQPPTADPPVGASDHNVLIWSSKSPSSMQNKMVKKIVRPLRQSDLRSFGSWITEHHWGEVYSAISATDKCSAFYTTLCSAIKKYFPPKVVCLHERDKPWMTPGLKDLILLRQKAFKEQNLPELKRLRNKIIHTIQLPKTTFYQKEIKGVSPSSTVDVANAINSHLAAALQKHAPLRLEDLPAYLPSPAPPPVVSVWDMWNRLRNVKIGKATGPDGISPRIIREVSFELSQPLCDVMNTSLCQGEVPDMFKDADVAHIPNEMPPRLEKLRPISLTPIFAKVR</sequence>
<organism evidence="2 3">
    <name type="scientific">Branchiostoma floridae</name>
    <name type="common">Florida lancelet</name>
    <name type="synonym">Amphioxus</name>
    <dbReference type="NCBI Taxonomy" id="7739"/>
    <lineage>
        <taxon>Eukaryota</taxon>
        <taxon>Metazoa</taxon>
        <taxon>Chordata</taxon>
        <taxon>Cephalochordata</taxon>
        <taxon>Leptocardii</taxon>
        <taxon>Amphioxiformes</taxon>
        <taxon>Branchiostomatidae</taxon>
        <taxon>Branchiostoma</taxon>
    </lineage>
</organism>
<dbReference type="Gene3D" id="3.60.10.10">
    <property type="entry name" value="Endonuclease/exonuclease/phosphatase"/>
    <property type="match status" value="1"/>
</dbReference>
<dbReference type="PANTHER" id="PTHR47510:SF3">
    <property type="entry name" value="ENDO_EXONUCLEASE_PHOSPHATASE DOMAIN-CONTAINING PROTEIN"/>
    <property type="match status" value="1"/>
</dbReference>
<dbReference type="OrthoDB" id="10037236at2759"/>
<dbReference type="AlphaFoldDB" id="A0A9J7MBW4"/>
<dbReference type="GO" id="GO:0007508">
    <property type="term" value="P:larval heart development"/>
    <property type="evidence" value="ECO:0000318"/>
    <property type="project" value="GO_Central"/>
</dbReference>
<dbReference type="InterPro" id="IPR036691">
    <property type="entry name" value="Endo/exonu/phosph_ase_sf"/>
</dbReference>
<dbReference type="GO" id="GO:0061343">
    <property type="term" value="P:cell adhesion involved in heart morphogenesis"/>
    <property type="evidence" value="ECO:0000318"/>
    <property type="project" value="GO_Central"/>
</dbReference>
<dbReference type="GO" id="GO:0031012">
    <property type="term" value="C:extracellular matrix"/>
    <property type="evidence" value="ECO:0000318"/>
    <property type="project" value="GO_Central"/>
</dbReference>
<evidence type="ECO:0000313" key="2">
    <source>
        <dbReference type="Proteomes" id="UP000001554"/>
    </source>
</evidence>
<dbReference type="RefSeq" id="XP_035697779.1">
    <property type="nucleotide sequence ID" value="XM_035841886.1"/>
</dbReference>
<dbReference type="GO" id="GO:0003824">
    <property type="term" value="F:catalytic activity"/>
    <property type="evidence" value="ECO:0007669"/>
    <property type="project" value="InterPro"/>
</dbReference>
<reference evidence="2" key="1">
    <citation type="journal article" date="2020" name="Nat. Ecol. Evol.">
        <title>Deeply conserved synteny resolves early events in vertebrate evolution.</title>
        <authorList>
            <person name="Simakov O."/>
            <person name="Marletaz F."/>
            <person name="Yue J.X."/>
            <person name="O'Connell B."/>
            <person name="Jenkins J."/>
            <person name="Brandt A."/>
            <person name="Calef R."/>
            <person name="Tung C.H."/>
            <person name="Huang T.K."/>
            <person name="Schmutz J."/>
            <person name="Satoh N."/>
            <person name="Yu J.K."/>
            <person name="Putnam N.H."/>
            <person name="Green R.E."/>
            <person name="Rokhsar D.S."/>
        </authorList>
    </citation>
    <scope>NUCLEOTIDE SEQUENCE [LARGE SCALE GENOMIC DNA]</scope>
    <source>
        <strain evidence="2">S238N-H82</strain>
    </source>
</reference>
<reference evidence="3" key="2">
    <citation type="submission" date="2025-08" db="UniProtKB">
        <authorList>
            <consortium name="RefSeq"/>
        </authorList>
    </citation>
    <scope>IDENTIFICATION</scope>
    <source>
        <strain evidence="3">S238N-H82</strain>
        <tissue evidence="3">Testes</tissue>
    </source>
</reference>
<dbReference type="KEGG" id="bfo:118430852"/>
<protein>
    <submittedName>
        <fullName evidence="3">Uncharacterized protein LOC118430852</fullName>
    </submittedName>
</protein>
<dbReference type="OMA" id="WKRANIG"/>
<gene>
    <name evidence="3" type="primary">LOC118430852</name>
</gene>
<proteinExistence type="predicted"/>
<keyword evidence="2" id="KW-1185">Reference proteome</keyword>
<dbReference type="GeneID" id="118430852"/>
<evidence type="ECO:0000259" key="1">
    <source>
        <dbReference type="Pfam" id="PF03372"/>
    </source>
</evidence>
<dbReference type="Pfam" id="PF03372">
    <property type="entry name" value="Exo_endo_phos"/>
    <property type="match status" value="1"/>
</dbReference>
<name>A0A9J7MBW4_BRAFL</name>
<dbReference type="Proteomes" id="UP000001554">
    <property type="component" value="Chromosome 14"/>
</dbReference>
<evidence type="ECO:0000313" key="3">
    <source>
        <dbReference type="RefSeq" id="XP_035697779.1"/>
    </source>
</evidence>
<dbReference type="PANTHER" id="PTHR47510">
    <property type="entry name" value="REVERSE TRANSCRIPTASE DOMAIN-CONTAINING PROTEIN"/>
    <property type="match status" value="1"/>
</dbReference>
<feature type="domain" description="Endonuclease/exonuclease/phosphatase" evidence="1">
    <location>
        <begin position="2"/>
        <end position="189"/>
    </location>
</feature>
<dbReference type="InterPro" id="IPR005135">
    <property type="entry name" value="Endo/exonuclease/phosphatase"/>
</dbReference>
<accession>A0A9J7MBW4</accession>
<dbReference type="SUPFAM" id="SSF56219">
    <property type="entry name" value="DNase I-like"/>
    <property type="match status" value="1"/>
</dbReference>